<name>A0AAF0YB78_9TREE</name>
<reference evidence="15" key="1">
    <citation type="submission" date="2023-10" db="EMBL/GenBank/DDBJ databases">
        <authorList>
            <person name="Noh H."/>
        </authorList>
    </citation>
    <scope>NUCLEOTIDE SEQUENCE</scope>
    <source>
        <strain evidence="15">DUCC4014</strain>
    </source>
</reference>
<keyword evidence="16" id="KW-1185">Reference proteome</keyword>
<evidence type="ECO:0000256" key="4">
    <source>
        <dbReference type="ARBA" id="ARBA00022679"/>
    </source>
</evidence>
<keyword evidence="10 13" id="KW-0472">Membrane</keyword>
<proteinExistence type="inferred from homology"/>
<dbReference type="AlphaFoldDB" id="A0AAF0YB78"/>
<feature type="transmembrane region" description="Helical" evidence="13">
    <location>
        <begin position="478"/>
        <end position="499"/>
    </location>
</feature>
<feature type="transmembrane region" description="Helical" evidence="13">
    <location>
        <begin position="324"/>
        <end position="353"/>
    </location>
</feature>
<comment type="subcellular location">
    <subcellularLocation>
        <location evidence="1">Endomembrane system</location>
        <topology evidence="1">Multi-pass membrane protein</topology>
    </subcellularLocation>
    <subcellularLocation>
        <location evidence="13">Endoplasmic reticulum membrane</location>
        <topology evidence="13">Multi-pass membrane protein</topology>
    </subcellularLocation>
</comment>
<comment type="similarity">
    <text evidence="13">Belongs to the class VI-like SAM-binding methyltransferase superfamily. CHO2 family.</text>
</comment>
<dbReference type="Proteomes" id="UP000827549">
    <property type="component" value="Chromosome 3"/>
</dbReference>
<evidence type="ECO:0000256" key="8">
    <source>
        <dbReference type="ARBA" id="ARBA00022989"/>
    </source>
</evidence>
<comment type="catalytic activity">
    <reaction evidence="13">
        <text>a 1,2-diacyl-sn-glycero-3-phosphoethanolamine + S-adenosyl-L-methionine = a 1,2-diacyl-sn-glycero-3-phospho-N-methylethanolamine + S-adenosyl-L-homocysteine + H(+)</text>
        <dbReference type="Rhea" id="RHEA:11164"/>
        <dbReference type="ChEBI" id="CHEBI:15378"/>
        <dbReference type="ChEBI" id="CHEBI:57856"/>
        <dbReference type="ChEBI" id="CHEBI:59789"/>
        <dbReference type="ChEBI" id="CHEBI:64573"/>
        <dbReference type="ChEBI" id="CHEBI:64612"/>
        <dbReference type="EC" id="2.1.1.17"/>
    </reaction>
</comment>
<evidence type="ECO:0000256" key="2">
    <source>
        <dbReference type="ARBA" id="ARBA00022516"/>
    </source>
</evidence>
<evidence type="ECO:0000256" key="6">
    <source>
        <dbReference type="ARBA" id="ARBA00022692"/>
    </source>
</evidence>
<dbReference type="Pfam" id="PF04191">
    <property type="entry name" value="PEMT"/>
    <property type="match status" value="2"/>
</dbReference>
<dbReference type="EMBL" id="CP086716">
    <property type="protein sequence ID" value="WOO81574.1"/>
    <property type="molecule type" value="Genomic_DNA"/>
</dbReference>
<feature type="region of interest" description="Disordered" evidence="14">
    <location>
        <begin position="979"/>
        <end position="1007"/>
    </location>
</feature>
<comment type="function">
    <text evidence="13">Catalyzes the first step of the methylation pathway of phosphatidylcholine biosynthesis, the SAM-dependent methylation of phosphatidylethanolamine (PE) to phosphatidylmonomethylethanolamine (PMME).</text>
</comment>
<feature type="region of interest" description="Disordered" evidence="14">
    <location>
        <begin position="1"/>
        <end position="86"/>
    </location>
</feature>
<feature type="transmembrane region" description="Helical" evidence="13">
    <location>
        <begin position="258"/>
        <end position="274"/>
    </location>
</feature>
<evidence type="ECO:0000256" key="1">
    <source>
        <dbReference type="ARBA" id="ARBA00004127"/>
    </source>
</evidence>
<sequence>MATIQPPSTGGTDGDTTPVQQLNDPIAGLRNRKQPNAATTPTAAHTTKTTSSSDDSYKADDEDNADDADDKKAKDAPEVTWGKTPDGKVFRVPTTHSFVHTLLHTFTRSSLTRWTTFSLVAQPALFFLLAGYPTLRSALFLVYFAFWRAAYDFGFAWVLRKQSEQKWVVRSLKQWGWLDTNSTSGGAEGREWAKWWKRELEMKVGEGYTWESVPQEYNSWLIFRQLVDIVLLNDFVSYSLFAWANLNFPANQGVFTHILRWVFGWALIAFNLWVKMDAHRVVKDYAWYWGDAFWLMVMQHDLVFDGVYEIAPHPMYSVGYAGYYGLSIVVGSYTVLFVSLAAHAAQFAFLLWFENPHIERTYGGEKKPLAARIPLEVEVTAITAETADALAPEIATPAATDGETENEAELPELPEQEEERLIHAHVEDSFSVSTVPTGSSNLRRARGKSMSVHDLTQYFFRKPTVIFDRLDIFRASDFAIVVLVAYAVCSLVPALPAGFGLAAHFLHALAWRAFHSYGLGLLLRAQSKTRWLVRHYLNNYPYPVEGNFDADEDTGADKAVVKRATEEAFQNWQLGYNISLVMTYVSFIGLAWKTYHLPSDWTVSGTILRHVLGAVLIALHVWSAASIREVLGDFGWFYSDFFLFDQVPSRLAYTGIYRFLNNPERSLGGAAFLGLALISNSRLVFALALFSHLSHWWFLSFVEGPHMQRLYGDRLRKDGGLTKTVKVMAGKTLGRSLGRRKSIPNIKRYVDEVRDSIEKVEVKVTEVVEDFFENARPRLVELANDTKNLIQSSRERMTVTRVAKDISEYDTSRYSINLASSSSASSVPRYHVGQPIRVSWTAPSNHSRKDWIGIYRVGSVKSELVTNISSMGKWVPIFEEEYVGSEQTVLTPGEEISTGDAGTVTFRGNRLPWAPGQYELRYHHGGKHNVMSMISPIEIFVTKPSEQHSYRAVRDTVLNIVVLALNANPSLVPRSAKQLALNPNHKQTNKRASRALSGSSSRASGLGLLTESHPSAAASIREASAPVSVATSASGTAASTRPATPLSASASDEPMSPKRPFLCSSAAMTELAEALEHDAVPPGSPPQNQDPLLDDTLQDPDDFVVMDEEQAKRITKLVEWAFDVELNPDVVIADANVGALARRVLGARNLIDGSAASSTSNLVGEGS</sequence>
<keyword evidence="7 13" id="KW-0256">Endoplasmic reticulum</keyword>
<evidence type="ECO:0000256" key="5">
    <source>
        <dbReference type="ARBA" id="ARBA00022691"/>
    </source>
</evidence>
<dbReference type="GO" id="GO:0006656">
    <property type="term" value="P:phosphatidylcholine biosynthetic process"/>
    <property type="evidence" value="ECO:0007669"/>
    <property type="project" value="UniProtKB-UniRule"/>
</dbReference>
<feature type="transmembrane region" description="Helical" evidence="13">
    <location>
        <begin position="286"/>
        <end position="304"/>
    </location>
</feature>
<keyword evidence="8 13" id="KW-1133">Transmembrane helix</keyword>
<dbReference type="PANTHER" id="PTHR32138:SF0">
    <property type="entry name" value="PHOSPHATIDYLETHANOLAMINE N-METHYLTRANSFERASE"/>
    <property type="match status" value="1"/>
</dbReference>
<comment type="pathway">
    <text evidence="13">Phospholipid metabolism; phosphatidylcholine biosynthesis.</text>
</comment>
<feature type="compositionally biased region" description="Acidic residues" evidence="14">
    <location>
        <begin position="402"/>
        <end position="414"/>
    </location>
</feature>
<evidence type="ECO:0000256" key="7">
    <source>
        <dbReference type="ARBA" id="ARBA00022824"/>
    </source>
</evidence>
<feature type="region of interest" description="Disordered" evidence="14">
    <location>
        <begin position="393"/>
        <end position="414"/>
    </location>
</feature>
<evidence type="ECO:0000256" key="9">
    <source>
        <dbReference type="ARBA" id="ARBA00023098"/>
    </source>
</evidence>
<dbReference type="PANTHER" id="PTHR32138">
    <property type="entry name" value="PHOSPHATIDYLETHANOLAMINE N-METHYLTRANSFERASE"/>
    <property type="match status" value="1"/>
</dbReference>
<keyword evidence="12 13" id="KW-1208">Phospholipid metabolism</keyword>
<evidence type="ECO:0000256" key="14">
    <source>
        <dbReference type="SAM" id="MobiDB-lite"/>
    </source>
</evidence>
<accession>A0AAF0YB78</accession>
<keyword evidence="2 13" id="KW-0444">Lipid biosynthesis</keyword>
<keyword evidence="3 13" id="KW-0489">Methyltransferase</keyword>
<evidence type="ECO:0000256" key="10">
    <source>
        <dbReference type="ARBA" id="ARBA00023136"/>
    </source>
</evidence>
<gene>
    <name evidence="15" type="primary">CHO2</name>
    <name evidence="15" type="ORF">LOC62_03G005096</name>
</gene>
<feature type="region of interest" description="Disordered" evidence="14">
    <location>
        <begin position="1078"/>
        <end position="1098"/>
    </location>
</feature>
<organism evidence="15 16">
    <name type="scientific">Vanrija pseudolonga</name>
    <dbReference type="NCBI Taxonomy" id="143232"/>
    <lineage>
        <taxon>Eukaryota</taxon>
        <taxon>Fungi</taxon>
        <taxon>Dikarya</taxon>
        <taxon>Basidiomycota</taxon>
        <taxon>Agaricomycotina</taxon>
        <taxon>Tremellomycetes</taxon>
        <taxon>Trichosporonales</taxon>
        <taxon>Trichosporonaceae</taxon>
        <taxon>Vanrija</taxon>
    </lineage>
</organism>
<feature type="compositionally biased region" description="Low complexity" evidence="14">
    <location>
        <begin position="994"/>
        <end position="1007"/>
    </location>
</feature>
<dbReference type="GO" id="GO:0005789">
    <property type="term" value="C:endoplasmic reticulum membrane"/>
    <property type="evidence" value="ECO:0007669"/>
    <property type="project" value="UniProtKB-SubCell"/>
</dbReference>
<dbReference type="HAMAP" id="MF_03217">
    <property type="entry name" value="PEMT"/>
    <property type="match status" value="1"/>
</dbReference>
<dbReference type="GO" id="GO:0032259">
    <property type="term" value="P:methylation"/>
    <property type="evidence" value="ECO:0007669"/>
    <property type="project" value="UniProtKB-KW"/>
</dbReference>
<dbReference type="InterPro" id="IPR007318">
    <property type="entry name" value="Phopholipid_MeTrfase"/>
</dbReference>
<feature type="compositionally biased region" description="Low complexity" evidence="14">
    <location>
        <begin position="1031"/>
        <end position="1045"/>
    </location>
</feature>
<feature type="compositionally biased region" description="Low complexity" evidence="14">
    <location>
        <begin position="37"/>
        <end position="54"/>
    </location>
</feature>
<dbReference type="Gene3D" id="2.60.40.2840">
    <property type="match status" value="1"/>
</dbReference>
<dbReference type="RefSeq" id="XP_062627606.1">
    <property type="nucleotide sequence ID" value="XM_062771622.1"/>
</dbReference>
<protein>
    <recommendedName>
        <fullName evidence="13">Phosphatidylethanolamine N-methyltransferase</fullName>
        <shortName evidence="13">PE methyltransferase</shortName>
        <shortName evidence="13">PEAMT</shortName>
        <shortName evidence="13">PEMT</shortName>
        <ecNumber evidence="13">2.1.1.17</ecNumber>
    </recommendedName>
</protein>
<dbReference type="GO" id="GO:0004608">
    <property type="term" value="F:phosphatidylethanolamine N-methyltransferase activity"/>
    <property type="evidence" value="ECO:0007669"/>
    <property type="project" value="UniProtKB-UniRule"/>
</dbReference>
<evidence type="ECO:0000256" key="3">
    <source>
        <dbReference type="ARBA" id="ARBA00022603"/>
    </source>
</evidence>
<keyword evidence="5 13" id="KW-0949">S-adenosyl-L-methionine</keyword>
<evidence type="ECO:0000256" key="11">
    <source>
        <dbReference type="ARBA" id="ARBA00023209"/>
    </source>
</evidence>
<dbReference type="EC" id="2.1.1.17" evidence="13"/>
<dbReference type="GeneID" id="87808327"/>
<keyword evidence="9 13" id="KW-0443">Lipid metabolism</keyword>
<keyword evidence="6 13" id="KW-0812">Transmembrane</keyword>
<evidence type="ECO:0000313" key="15">
    <source>
        <dbReference type="EMBL" id="WOO81574.1"/>
    </source>
</evidence>
<evidence type="ECO:0000256" key="12">
    <source>
        <dbReference type="ARBA" id="ARBA00023264"/>
    </source>
</evidence>
<keyword evidence="4 13" id="KW-0808">Transferase</keyword>
<keyword evidence="11 13" id="KW-0594">Phospholipid biosynthesis</keyword>
<dbReference type="InterPro" id="IPR016219">
    <property type="entry name" value="Phosphatid-EA_MeTrfase_fun"/>
</dbReference>
<comment type="caution">
    <text evidence="13">Lacks conserved residue(s) required for the propagation of feature annotation.</text>
</comment>
<evidence type="ECO:0000313" key="16">
    <source>
        <dbReference type="Proteomes" id="UP000827549"/>
    </source>
</evidence>
<evidence type="ECO:0000256" key="13">
    <source>
        <dbReference type="HAMAP-Rule" id="MF_03217"/>
    </source>
</evidence>
<feature type="region of interest" description="Disordered" evidence="14">
    <location>
        <begin position="1031"/>
        <end position="1060"/>
    </location>
</feature>